<organism evidence="2 3">
    <name type="scientific">Hoeflea halophila</name>
    <dbReference type="NCBI Taxonomy" id="714899"/>
    <lineage>
        <taxon>Bacteria</taxon>
        <taxon>Pseudomonadati</taxon>
        <taxon>Pseudomonadota</taxon>
        <taxon>Alphaproteobacteria</taxon>
        <taxon>Hyphomicrobiales</taxon>
        <taxon>Rhizobiaceae</taxon>
        <taxon>Hoeflea</taxon>
    </lineage>
</organism>
<keyword evidence="3" id="KW-1185">Reference proteome</keyword>
<dbReference type="GO" id="GO:0016787">
    <property type="term" value="F:hydrolase activity"/>
    <property type="evidence" value="ECO:0007669"/>
    <property type="project" value="InterPro"/>
</dbReference>
<dbReference type="EMBL" id="OCPC01000004">
    <property type="protein sequence ID" value="SOE18107.1"/>
    <property type="molecule type" value="Genomic_DNA"/>
</dbReference>
<dbReference type="PIRSF" id="PIRSF000887">
    <property type="entry name" value="Pesterase_MJ0037"/>
    <property type="match status" value="1"/>
</dbReference>
<sequence>MHGTNAALTLETQAGAPLTVDVTVNGTAVICDRAGVAWLPGSGVLVVSDLHLEKGAAYARRGMMLPPYDTAMTLARLAAAIARYNPRLVVSLGDSFHDRKGSAHLPECYREQLQALQHGRAWTWIEGNHDPDRPVGLEGDFCSELKVETLNFRHEPKPGMTDGEIAGHLHPAARVVRRGKGVRRPCFASDGKRLLMPAFGATTGGLELRHPAMRGLFDRSRLMAHLIGKERIYSVAFSRMNG</sequence>
<dbReference type="Gene3D" id="3.60.21.10">
    <property type="match status" value="1"/>
</dbReference>
<evidence type="ECO:0000313" key="3">
    <source>
        <dbReference type="Proteomes" id="UP000219465"/>
    </source>
</evidence>
<dbReference type="OrthoDB" id="9795838at2"/>
<dbReference type="Pfam" id="PF00149">
    <property type="entry name" value="Metallophos"/>
    <property type="match status" value="1"/>
</dbReference>
<feature type="domain" description="Calcineurin-like phosphoesterase" evidence="1">
    <location>
        <begin position="44"/>
        <end position="145"/>
    </location>
</feature>
<accession>A0A286IDK2</accession>
<dbReference type="AlphaFoldDB" id="A0A286IDK2"/>
<gene>
    <name evidence="2" type="ORF">SAMN05877838_3021</name>
</gene>
<dbReference type="InterPro" id="IPR024173">
    <property type="entry name" value="Pesterase_MJ0037-like"/>
</dbReference>
<reference evidence="3" key="1">
    <citation type="submission" date="2017-08" db="EMBL/GenBank/DDBJ databases">
        <authorList>
            <person name="Varghese N."/>
            <person name="Submissions S."/>
        </authorList>
    </citation>
    <scope>NUCLEOTIDE SEQUENCE [LARGE SCALE GENOMIC DNA]</scope>
    <source>
        <strain evidence="3">KCTC 23107</strain>
    </source>
</reference>
<dbReference type="InterPro" id="IPR029052">
    <property type="entry name" value="Metallo-depent_PP-like"/>
</dbReference>
<dbReference type="PANTHER" id="PTHR39323:SF1">
    <property type="entry name" value="BLR1149 PROTEIN"/>
    <property type="match status" value="1"/>
</dbReference>
<dbReference type="PANTHER" id="PTHR39323">
    <property type="entry name" value="BLR1149 PROTEIN"/>
    <property type="match status" value="1"/>
</dbReference>
<evidence type="ECO:0000259" key="1">
    <source>
        <dbReference type="Pfam" id="PF00149"/>
    </source>
</evidence>
<protein>
    <submittedName>
        <fullName evidence="2">Putative phosphoesterase</fullName>
    </submittedName>
</protein>
<name>A0A286IDK2_9HYPH</name>
<dbReference type="NCBIfam" id="TIGR04123">
    <property type="entry name" value="P_estr_lig_assc"/>
    <property type="match status" value="1"/>
</dbReference>
<dbReference type="RefSeq" id="WP_097108571.1">
    <property type="nucleotide sequence ID" value="NZ_OCPC01000004.1"/>
</dbReference>
<dbReference type="InterPro" id="IPR004843">
    <property type="entry name" value="Calcineurin-like_PHP"/>
</dbReference>
<evidence type="ECO:0000313" key="2">
    <source>
        <dbReference type="EMBL" id="SOE18107.1"/>
    </source>
</evidence>
<dbReference type="SUPFAM" id="SSF56300">
    <property type="entry name" value="Metallo-dependent phosphatases"/>
    <property type="match status" value="1"/>
</dbReference>
<dbReference type="InterPro" id="IPR026336">
    <property type="entry name" value="PdeM-like"/>
</dbReference>
<proteinExistence type="predicted"/>
<dbReference type="Proteomes" id="UP000219465">
    <property type="component" value="Unassembled WGS sequence"/>
</dbReference>